<evidence type="ECO:0000313" key="2">
    <source>
        <dbReference type="Proteomes" id="UP000736787"/>
    </source>
</evidence>
<evidence type="ECO:0000313" key="1">
    <source>
        <dbReference type="EMBL" id="KAG2924553.1"/>
    </source>
</evidence>
<dbReference type="InterPro" id="IPR040786">
    <property type="entry name" value="RXLR_WY"/>
</dbReference>
<protein>
    <submittedName>
        <fullName evidence="1">Uncharacterized protein</fullName>
    </submittedName>
</protein>
<name>A0A8T1CH23_9STRA</name>
<dbReference type="AlphaFoldDB" id="A0A8T1CH23"/>
<gene>
    <name evidence="1" type="ORF">PC117_g15374</name>
</gene>
<comment type="caution">
    <text evidence="1">The sequence shown here is derived from an EMBL/GenBank/DDBJ whole genome shotgun (WGS) entry which is preliminary data.</text>
</comment>
<reference evidence="1" key="1">
    <citation type="submission" date="2018-10" db="EMBL/GenBank/DDBJ databases">
        <title>Effector identification in a new, highly contiguous assembly of the strawberry crown rot pathogen Phytophthora cactorum.</title>
        <authorList>
            <person name="Armitage A.D."/>
            <person name="Nellist C.F."/>
            <person name="Bates H."/>
            <person name="Vickerstaff R.J."/>
            <person name="Harrison R.J."/>
        </authorList>
    </citation>
    <scope>NUCLEOTIDE SEQUENCE</scope>
    <source>
        <strain evidence="1">4040</strain>
    </source>
</reference>
<sequence length="103" mass="12296">MKQALATRARKRELNSEGYRRTEKLAYKVTLILKVNPEVFFTRSRFSESVEKLDRNPEFLAWPRYMLQFRAKTGEDLFSNVKFLRLLREAKPDEEVLELLQSL</sequence>
<dbReference type="Proteomes" id="UP000736787">
    <property type="component" value="Unassembled WGS sequence"/>
</dbReference>
<dbReference type="EMBL" id="RCMK01000510">
    <property type="protein sequence ID" value="KAG2924553.1"/>
    <property type="molecule type" value="Genomic_DNA"/>
</dbReference>
<dbReference type="Pfam" id="PF18634">
    <property type="entry name" value="RXLR_WY"/>
    <property type="match status" value="1"/>
</dbReference>
<organism evidence="1 2">
    <name type="scientific">Phytophthora cactorum</name>
    <dbReference type="NCBI Taxonomy" id="29920"/>
    <lineage>
        <taxon>Eukaryota</taxon>
        <taxon>Sar</taxon>
        <taxon>Stramenopiles</taxon>
        <taxon>Oomycota</taxon>
        <taxon>Peronosporomycetes</taxon>
        <taxon>Peronosporales</taxon>
        <taxon>Peronosporaceae</taxon>
        <taxon>Phytophthora</taxon>
    </lineage>
</organism>
<proteinExistence type="predicted"/>
<accession>A0A8T1CH23</accession>